<dbReference type="EMBL" id="FO082060">
    <property type="protein sequence ID" value="CCE25065.1"/>
    <property type="molecule type" value="Genomic_DNA"/>
</dbReference>
<evidence type="ECO:0000313" key="8">
    <source>
        <dbReference type="EMBL" id="CCE25065.1"/>
    </source>
</evidence>
<dbReference type="HAMAP" id="MF_01186">
    <property type="entry name" value="LPS_assembly_LptE"/>
    <property type="match status" value="1"/>
</dbReference>
<dbReference type="PATRIC" id="fig|271065.3.peg.3508"/>
<evidence type="ECO:0000256" key="2">
    <source>
        <dbReference type="ARBA" id="ARBA00023136"/>
    </source>
</evidence>
<comment type="function">
    <text evidence="6">Together with LptD, is involved in the assembly of lipopolysaccharide (LPS) at the surface of the outer membrane. Required for the proper assembly of LptD. Binds LPS and may serve as the LPS recognition site at the outer membrane.</text>
</comment>
<protein>
    <recommendedName>
        <fullName evidence="6">LPS-assembly lipoprotein LptE</fullName>
    </recommendedName>
</protein>
<keyword evidence="1 6" id="KW-0732">Signal</keyword>
<evidence type="ECO:0000256" key="7">
    <source>
        <dbReference type="SAM" id="SignalP"/>
    </source>
</evidence>
<dbReference type="Pfam" id="PF04390">
    <property type="entry name" value="LptE"/>
    <property type="match status" value="1"/>
</dbReference>
<dbReference type="RefSeq" id="WP_014149821.1">
    <property type="nucleotide sequence ID" value="NC_016112.1"/>
</dbReference>
<feature type="signal peptide" evidence="7">
    <location>
        <begin position="1"/>
        <end position="19"/>
    </location>
</feature>
<reference evidence="9" key="1">
    <citation type="journal article" date="2012" name="J. Bacteriol.">
        <title>Genome sequence of the haloalkaliphilic methanotrophic bacterium Methylomicrobium alcaliphilum 20Z.</title>
        <authorList>
            <person name="Vuilleumier S."/>
            <person name="Khmelenina V.N."/>
            <person name="Bringel F."/>
            <person name="Reshetnikov A.S."/>
            <person name="Lajus A."/>
            <person name="Mangenot S."/>
            <person name="Rouy Z."/>
            <person name="Op den Camp H.J."/>
            <person name="Jetten M.S."/>
            <person name="Dispirito A.A."/>
            <person name="Dunfield P."/>
            <person name="Klotz M.G."/>
            <person name="Semrau J.D."/>
            <person name="Stein L.Y."/>
            <person name="Barbe V."/>
            <person name="Medigue C."/>
            <person name="Trotsenko Y.A."/>
            <person name="Kalyuzhnaya M.G."/>
        </authorList>
    </citation>
    <scope>NUCLEOTIDE SEQUENCE [LARGE SCALE GENOMIC DNA]</scope>
    <source>
        <strain evidence="9">DSM 19304 / NCIMB 14124 / VKM B-2133 / 20Z</strain>
    </source>
</reference>
<dbReference type="STRING" id="1091494.MEALZ_3402"/>
<comment type="subcellular location">
    <subcellularLocation>
        <location evidence="6">Cell outer membrane</location>
        <topology evidence="6">Lipid-anchor</topology>
    </subcellularLocation>
</comment>
<organism evidence="8 9">
    <name type="scientific">Methylotuvimicrobium alcaliphilum (strain DSM 19304 / NCIMB 14124 / VKM B-2133 / 20Z)</name>
    <name type="common">Methylomicrobium alcaliphilum</name>
    <dbReference type="NCBI Taxonomy" id="1091494"/>
    <lineage>
        <taxon>Bacteria</taxon>
        <taxon>Pseudomonadati</taxon>
        <taxon>Pseudomonadota</taxon>
        <taxon>Gammaproteobacteria</taxon>
        <taxon>Methylococcales</taxon>
        <taxon>Methylococcaceae</taxon>
        <taxon>Methylotuvimicrobium</taxon>
    </lineage>
</organism>
<dbReference type="PANTHER" id="PTHR38098:SF1">
    <property type="entry name" value="LPS-ASSEMBLY LIPOPROTEIN LPTE"/>
    <property type="match status" value="1"/>
</dbReference>
<keyword evidence="5 6" id="KW-0449">Lipoprotein</keyword>
<keyword evidence="2 6" id="KW-0472">Membrane</keyword>
<accession>G4SUB6</accession>
<dbReference type="GO" id="GO:0043165">
    <property type="term" value="P:Gram-negative-bacterium-type cell outer membrane assembly"/>
    <property type="evidence" value="ECO:0007669"/>
    <property type="project" value="UniProtKB-UniRule"/>
</dbReference>
<feature type="chain" id="PRO_5008958290" description="LPS-assembly lipoprotein LptE" evidence="7">
    <location>
        <begin position="20"/>
        <end position="163"/>
    </location>
</feature>
<evidence type="ECO:0000256" key="4">
    <source>
        <dbReference type="ARBA" id="ARBA00023237"/>
    </source>
</evidence>
<dbReference type="Gene3D" id="3.30.160.150">
    <property type="entry name" value="Lipoprotein like domain"/>
    <property type="match status" value="1"/>
</dbReference>
<evidence type="ECO:0000256" key="5">
    <source>
        <dbReference type="ARBA" id="ARBA00023288"/>
    </source>
</evidence>
<comment type="similarity">
    <text evidence="6">Belongs to the LptE lipoprotein family.</text>
</comment>
<dbReference type="InterPro" id="IPR007485">
    <property type="entry name" value="LPS_assembly_LptE"/>
</dbReference>
<comment type="subunit">
    <text evidence="6">Component of the lipopolysaccharide transport and assembly complex. Interacts with LptD.</text>
</comment>
<dbReference type="GO" id="GO:1990351">
    <property type="term" value="C:transporter complex"/>
    <property type="evidence" value="ECO:0007669"/>
    <property type="project" value="TreeGrafter"/>
</dbReference>
<dbReference type="GO" id="GO:0009279">
    <property type="term" value="C:cell outer membrane"/>
    <property type="evidence" value="ECO:0007669"/>
    <property type="project" value="UniProtKB-SubCell"/>
</dbReference>
<dbReference type="Proteomes" id="UP000008315">
    <property type="component" value="Chromosome"/>
</dbReference>
<evidence type="ECO:0000313" key="9">
    <source>
        <dbReference type="Proteomes" id="UP000008315"/>
    </source>
</evidence>
<dbReference type="PANTHER" id="PTHR38098">
    <property type="entry name" value="LPS-ASSEMBLY LIPOPROTEIN LPTE"/>
    <property type="match status" value="1"/>
</dbReference>
<evidence type="ECO:0000256" key="1">
    <source>
        <dbReference type="ARBA" id="ARBA00022729"/>
    </source>
</evidence>
<evidence type="ECO:0000256" key="6">
    <source>
        <dbReference type="HAMAP-Rule" id="MF_01186"/>
    </source>
</evidence>
<dbReference type="KEGG" id="mah:MEALZ_3402"/>
<dbReference type="AlphaFoldDB" id="G4SUB6"/>
<keyword evidence="4 6" id="KW-0998">Cell outer membrane</keyword>
<dbReference type="HOGENOM" id="CLU_103309_0_2_6"/>
<evidence type="ECO:0000256" key="3">
    <source>
        <dbReference type="ARBA" id="ARBA00023139"/>
    </source>
</evidence>
<proteinExistence type="inferred from homology"/>
<keyword evidence="9" id="KW-1185">Reference proteome</keyword>
<name>G4SUB6_META2</name>
<dbReference type="GO" id="GO:0001530">
    <property type="term" value="F:lipopolysaccharide binding"/>
    <property type="evidence" value="ECO:0007669"/>
    <property type="project" value="TreeGrafter"/>
</dbReference>
<dbReference type="PROSITE" id="PS51257">
    <property type="entry name" value="PROKAR_LIPOPROTEIN"/>
    <property type="match status" value="1"/>
</dbReference>
<sequence>MRLKVALLILLTLALSACGYRLQGTVDLPDNINKVYLQGASGSLRDHFTRTLRSSPVRIVESAGQAELVINTLNEKLDRRVLSLSSIGKANEFELNYKLEYELLDNQGAVLARNQSVEIIREYYNDQEAVIAQANEEKVIINEMYKQAVRSILDLARTQLHKY</sequence>
<gene>
    <name evidence="6" type="primary">lptE</name>
    <name evidence="8" type="ordered locus">MEALZ_3402</name>
</gene>
<dbReference type="GO" id="GO:0015920">
    <property type="term" value="P:lipopolysaccharide transport"/>
    <property type="evidence" value="ECO:0007669"/>
    <property type="project" value="TreeGrafter"/>
</dbReference>
<keyword evidence="3 6" id="KW-0564">Palmitate</keyword>